<dbReference type="AlphaFoldDB" id="A0A1X2EEL7"/>
<gene>
    <name evidence="2" type="ORF">AWC27_02695</name>
</gene>
<dbReference type="Proteomes" id="UP000193317">
    <property type="component" value="Unassembled WGS sequence"/>
</dbReference>
<dbReference type="EMBL" id="LQPW01000109">
    <property type="protein sequence ID" value="ORW99372.1"/>
    <property type="molecule type" value="Genomic_DNA"/>
</dbReference>
<protein>
    <submittedName>
        <fullName evidence="2">Uncharacterized protein</fullName>
    </submittedName>
</protein>
<name>A0A1X2EEL7_MYCSZ</name>
<organism evidence="2 3">
    <name type="scientific">Mycobacterium szulgai</name>
    <dbReference type="NCBI Taxonomy" id="1787"/>
    <lineage>
        <taxon>Bacteria</taxon>
        <taxon>Bacillati</taxon>
        <taxon>Actinomycetota</taxon>
        <taxon>Actinomycetes</taxon>
        <taxon>Mycobacteriales</taxon>
        <taxon>Mycobacteriaceae</taxon>
        <taxon>Mycobacterium</taxon>
    </lineage>
</organism>
<sequence length="96" mass="10997">MTPFHLGERLWQRHLVAHRIAVSADDVTQLAHPAESFVANVPHQAQPPARPQHPGHFRNRPRGINPVPSLGHQHRVNAVVRQRYFLRGAEQRNGFR</sequence>
<comment type="caution">
    <text evidence="2">The sequence shown here is derived from an EMBL/GenBank/DDBJ whole genome shotgun (WGS) entry which is preliminary data.</text>
</comment>
<accession>A0A1X2EEL7</accession>
<proteinExistence type="predicted"/>
<feature type="region of interest" description="Disordered" evidence="1">
    <location>
        <begin position="44"/>
        <end position="71"/>
    </location>
</feature>
<keyword evidence="3" id="KW-1185">Reference proteome</keyword>
<evidence type="ECO:0000313" key="2">
    <source>
        <dbReference type="EMBL" id="ORW99372.1"/>
    </source>
</evidence>
<reference evidence="2 3" key="1">
    <citation type="submission" date="2016-01" db="EMBL/GenBank/DDBJ databases">
        <title>The new phylogeny of the genus Mycobacterium.</title>
        <authorList>
            <person name="Tarcisio F."/>
            <person name="Conor M."/>
            <person name="Antonella G."/>
            <person name="Elisabetta G."/>
            <person name="Giulia F.S."/>
            <person name="Sara T."/>
            <person name="Anna F."/>
            <person name="Clotilde B."/>
            <person name="Roberto B."/>
            <person name="Veronica D.S."/>
            <person name="Fabio R."/>
            <person name="Monica P."/>
            <person name="Olivier J."/>
            <person name="Enrico T."/>
            <person name="Nicola S."/>
        </authorList>
    </citation>
    <scope>NUCLEOTIDE SEQUENCE [LARGE SCALE GENOMIC DNA]</scope>
    <source>
        <strain evidence="2 3">DSM 44166</strain>
    </source>
</reference>
<evidence type="ECO:0000313" key="3">
    <source>
        <dbReference type="Proteomes" id="UP000193317"/>
    </source>
</evidence>
<evidence type="ECO:0000256" key="1">
    <source>
        <dbReference type="SAM" id="MobiDB-lite"/>
    </source>
</evidence>